<organism evidence="1 2">
    <name type="scientific">Hyaloperonospora arabidopsidis (strain Emoy2)</name>
    <name type="common">Downy mildew agent</name>
    <name type="synonym">Peronospora arabidopsidis</name>
    <dbReference type="NCBI Taxonomy" id="559515"/>
    <lineage>
        <taxon>Eukaryota</taxon>
        <taxon>Sar</taxon>
        <taxon>Stramenopiles</taxon>
        <taxon>Oomycota</taxon>
        <taxon>Peronosporomycetes</taxon>
        <taxon>Peronosporales</taxon>
        <taxon>Peronosporaceae</taxon>
        <taxon>Hyaloperonospora</taxon>
    </lineage>
</organism>
<protein>
    <submittedName>
        <fullName evidence="1">Uncharacterized protein</fullName>
    </submittedName>
</protein>
<dbReference type="AlphaFoldDB" id="M4BIK2"/>
<dbReference type="EnsemblProtists" id="HpaT806228">
    <property type="protein sequence ID" value="HpaP806228"/>
    <property type="gene ID" value="HpaG806228"/>
</dbReference>
<reference evidence="1" key="2">
    <citation type="submission" date="2015-06" db="UniProtKB">
        <authorList>
            <consortium name="EnsemblProtists"/>
        </authorList>
    </citation>
    <scope>IDENTIFICATION</scope>
    <source>
        <strain evidence="1">Emoy2</strain>
    </source>
</reference>
<keyword evidence="2" id="KW-1185">Reference proteome</keyword>
<name>M4BIK2_HYAAE</name>
<proteinExistence type="predicted"/>
<evidence type="ECO:0000313" key="1">
    <source>
        <dbReference type="EnsemblProtists" id="HpaP806228"/>
    </source>
</evidence>
<dbReference type="VEuPathDB" id="FungiDB:HpaG806228"/>
<dbReference type="InParanoid" id="M4BIK2"/>
<sequence>MFLVDWAVPRMPALPIGRRADLYWQKGICPIKSKVMKGELDLSSEPSCGRAISTSKPIEVVTPAPKMFWSASTAKEMEYWVDPCVATVALTTSEEPNGQVLECRVRYLCRRHGLRRTIRFR</sequence>
<reference evidence="2" key="1">
    <citation type="journal article" date="2010" name="Science">
        <title>Signatures of adaptation to obligate biotrophy in the Hyaloperonospora arabidopsidis genome.</title>
        <authorList>
            <person name="Baxter L."/>
            <person name="Tripathy S."/>
            <person name="Ishaque N."/>
            <person name="Boot N."/>
            <person name="Cabral A."/>
            <person name="Kemen E."/>
            <person name="Thines M."/>
            <person name="Ah-Fong A."/>
            <person name="Anderson R."/>
            <person name="Badejoko W."/>
            <person name="Bittner-Eddy P."/>
            <person name="Boore J.L."/>
            <person name="Chibucos M.C."/>
            <person name="Coates M."/>
            <person name="Dehal P."/>
            <person name="Delehaunty K."/>
            <person name="Dong S."/>
            <person name="Downton P."/>
            <person name="Dumas B."/>
            <person name="Fabro G."/>
            <person name="Fronick C."/>
            <person name="Fuerstenberg S.I."/>
            <person name="Fulton L."/>
            <person name="Gaulin E."/>
            <person name="Govers F."/>
            <person name="Hughes L."/>
            <person name="Humphray S."/>
            <person name="Jiang R.H."/>
            <person name="Judelson H."/>
            <person name="Kamoun S."/>
            <person name="Kyung K."/>
            <person name="Meijer H."/>
            <person name="Minx P."/>
            <person name="Morris P."/>
            <person name="Nelson J."/>
            <person name="Phuntumart V."/>
            <person name="Qutob D."/>
            <person name="Rehmany A."/>
            <person name="Rougon-Cardoso A."/>
            <person name="Ryden P."/>
            <person name="Torto-Alalibo T."/>
            <person name="Studholme D."/>
            <person name="Wang Y."/>
            <person name="Win J."/>
            <person name="Wood J."/>
            <person name="Clifton S.W."/>
            <person name="Rogers J."/>
            <person name="Van den Ackerveken G."/>
            <person name="Jones J.D."/>
            <person name="McDowell J.M."/>
            <person name="Beynon J."/>
            <person name="Tyler B.M."/>
        </authorList>
    </citation>
    <scope>NUCLEOTIDE SEQUENCE [LARGE SCALE GENOMIC DNA]</scope>
    <source>
        <strain evidence="2">Emoy2</strain>
    </source>
</reference>
<accession>M4BIK2</accession>
<dbReference type="Proteomes" id="UP000011713">
    <property type="component" value="Unassembled WGS sequence"/>
</dbReference>
<dbReference type="HOGENOM" id="CLU_2042580_0_0_1"/>
<dbReference type="EMBL" id="JH598294">
    <property type="status" value="NOT_ANNOTATED_CDS"/>
    <property type="molecule type" value="Genomic_DNA"/>
</dbReference>
<evidence type="ECO:0000313" key="2">
    <source>
        <dbReference type="Proteomes" id="UP000011713"/>
    </source>
</evidence>